<comment type="similarity">
    <text evidence="1 4">Belongs to the glycosyl hydrolase 28 family.</text>
</comment>
<dbReference type="EMBL" id="CP048268">
    <property type="protein sequence ID" value="QYN52503.1"/>
    <property type="molecule type" value="Genomic_DNA"/>
</dbReference>
<feature type="chain" id="PRO_5045895189" evidence="5">
    <location>
        <begin position="22"/>
        <end position="464"/>
    </location>
</feature>
<organism evidence="6 7">
    <name type="scientific">Lactobacillus panisapium</name>
    <dbReference type="NCBI Taxonomy" id="2012495"/>
    <lineage>
        <taxon>Bacteria</taxon>
        <taxon>Bacillati</taxon>
        <taxon>Bacillota</taxon>
        <taxon>Bacilli</taxon>
        <taxon>Lactobacillales</taxon>
        <taxon>Lactobacillaceae</taxon>
        <taxon>Lactobacillus</taxon>
    </lineage>
</organism>
<evidence type="ECO:0000256" key="1">
    <source>
        <dbReference type="ARBA" id="ARBA00008834"/>
    </source>
</evidence>
<evidence type="ECO:0000256" key="3">
    <source>
        <dbReference type="ARBA" id="ARBA00023295"/>
    </source>
</evidence>
<dbReference type="SUPFAM" id="SSF51126">
    <property type="entry name" value="Pectin lyase-like"/>
    <property type="match status" value="1"/>
</dbReference>
<proteinExistence type="inferred from homology"/>
<dbReference type="GO" id="GO:0016787">
    <property type="term" value="F:hydrolase activity"/>
    <property type="evidence" value="ECO:0007669"/>
    <property type="project" value="UniProtKB-KW"/>
</dbReference>
<feature type="signal peptide" evidence="5">
    <location>
        <begin position="1"/>
        <end position="21"/>
    </location>
</feature>
<reference evidence="6 7" key="1">
    <citation type="submission" date="2020-01" db="EMBL/GenBank/DDBJ databases">
        <title>Vast differences in strain-level diversity in the gut microbiota of two closely related honey bee species.</title>
        <authorList>
            <person name="Ellegaard K.M."/>
            <person name="Suenami S."/>
            <person name="Miyazaki R."/>
            <person name="Engel P."/>
        </authorList>
    </citation>
    <scope>NUCLEOTIDE SEQUENCE [LARGE SCALE GENOMIC DNA]</scope>
    <source>
        <strain evidence="6 7">ESL0416</strain>
    </source>
</reference>
<keyword evidence="3 4" id="KW-0326">Glycosidase</keyword>
<keyword evidence="7" id="KW-1185">Reference proteome</keyword>
<gene>
    <name evidence="6" type="ORF">GYM71_03415</name>
</gene>
<evidence type="ECO:0000256" key="5">
    <source>
        <dbReference type="SAM" id="SignalP"/>
    </source>
</evidence>
<evidence type="ECO:0000313" key="6">
    <source>
        <dbReference type="EMBL" id="QYN52503.1"/>
    </source>
</evidence>
<dbReference type="InterPro" id="IPR011050">
    <property type="entry name" value="Pectin_lyase_fold/virulence"/>
</dbReference>
<evidence type="ECO:0000256" key="2">
    <source>
        <dbReference type="ARBA" id="ARBA00022801"/>
    </source>
</evidence>
<evidence type="ECO:0000256" key="4">
    <source>
        <dbReference type="RuleBase" id="RU361169"/>
    </source>
</evidence>
<evidence type="ECO:0000313" key="7">
    <source>
        <dbReference type="Proteomes" id="UP000826550"/>
    </source>
</evidence>
<dbReference type="PANTHER" id="PTHR31339">
    <property type="entry name" value="PECTIN LYASE-RELATED"/>
    <property type="match status" value="1"/>
</dbReference>
<dbReference type="Proteomes" id="UP000826550">
    <property type="component" value="Chromosome"/>
</dbReference>
<dbReference type="InterPro" id="IPR006626">
    <property type="entry name" value="PbH1"/>
</dbReference>
<name>A0ABX8WAD6_9LACO</name>
<dbReference type="InterPro" id="IPR012334">
    <property type="entry name" value="Pectin_lyas_fold"/>
</dbReference>
<dbReference type="Pfam" id="PF00295">
    <property type="entry name" value="Glyco_hydro_28"/>
    <property type="match status" value="1"/>
</dbReference>
<dbReference type="InterPro" id="IPR051801">
    <property type="entry name" value="GH28_Enzymes"/>
</dbReference>
<sequence length="464" mass="50473">MNFLKKIVQFLGMIAIGFLMTGTNNVAAKKVTNNNVITITRQNVRKKDATTTIQAAINKVAVHGGGKVTIAAGTYHVKYLNLRSNLNLHLCNGARIIFSNKFATFPAIKTRYEGTETKMRHPDVYGNNVHHVQITGNGTLDGNGQAWWRMYQQAKSGPLKGKSFTPYQYSRPYLIAFDHSSEIKITGIKLINSPTWTIHPLECNDVLIQGVTIDNPLDSPNTDGIDPESSQNVKILNNSISDGDDCIAIKSGTEKTTQKSPSQDIIISNNIMKHGHGGVVFGSEMSGGIANVVISNNVFDHTDRGIRMKTRRGRGGQIENITVTNTIMQSVITPIAINEYYGKSGSVSANYLTSEKQPINESTPCIKNITISNTFASDVSAVAGFIYGLPESPVSGLTITNYSVTMQPNAIAKAPEMIEHSQKYAAAGFWLENTANVKMNNVTLQGSNTGMFSHNQNNSGLSVK</sequence>
<dbReference type="PANTHER" id="PTHR31339:SF9">
    <property type="entry name" value="PLASMIN AND FIBRONECTIN-BINDING PROTEIN A"/>
    <property type="match status" value="1"/>
</dbReference>
<dbReference type="SMART" id="SM00710">
    <property type="entry name" value="PbH1"/>
    <property type="match status" value="5"/>
</dbReference>
<keyword evidence="5" id="KW-0732">Signal</keyword>
<dbReference type="Gene3D" id="2.160.20.10">
    <property type="entry name" value="Single-stranded right-handed beta-helix, Pectin lyase-like"/>
    <property type="match status" value="1"/>
</dbReference>
<keyword evidence="2 4" id="KW-0378">Hydrolase</keyword>
<accession>A0ABX8WAD6</accession>
<protein>
    <submittedName>
        <fullName evidence="6">Glycoside hydrolase family 28 protein</fullName>
    </submittedName>
</protein>
<dbReference type="InterPro" id="IPR000743">
    <property type="entry name" value="Glyco_hydro_28"/>
</dbReference>
<dbReference type="RefSeq" id="WP_220220924.1">
    <property type="nucleotide sequence ID" value="NZ_CP048268.1"/>
</dbReference>